<evidence type="ECO:0000313" key="4">
    <source>
        <dbReference type="Proteomes" id="UP000594943"/>
    </source>
</evidence>
<keyword evidence="2" id="KW-0472">Membrane</keyword>
<feature type="transmembrane region" description="Helical" evidence="2">
    <location>
        <begin position="21"/>
        <end position="38"/>
    </location>
</feature>
<dbReference type="AlphaFoldDB" id="A0A7T2WZA1"/>
<keyword evidence="2" id="KW-1133">Transmembrane helix</keyword>
<accession>A0A7T2WZA1</accession>
<evidence type="ECO:0000256" key="1">
    <source>
        <dbReference type="SAM" id="MobiDB-lite"/>
    </source>
</evidence>
<reference evidence="3 4" key="1">
    <citation type="submission" date="2020-12" db="EMBL/GenBank/DDBJ databases">
        <title>FDA dAtabase for Regulatory Grade micrObial Sequences (FDA-ARGOS): Supporting development and validation of Infectious Disease Dx tests.</title>
        <authorList>
            <person name="Nelson B."/>
            <person name="Plummer A."/>
            <person name="Tallon L."/>
            <person name="Sadzewicz L."/>
            <person name="Zhao X."/>
            <person name="Boylan J."/>
            <person name="Ott S."/>
            <person name="Bowen H."/>
            <person name="Vavikolanu K."/>
            <person name="Mehta A."/>
            <person name="Aluvathingal J."/>
            <person name="Nadendla S."/>
            <person name="Myers T."/>
            <person name="Yan Y."/>
            <person name="Sichtig H."/>
        </authorList>
    </citation>
    <scope>NUCLEOTIDE SEQUENCE [LARGE SCALE GENOMIC DNA]</scope>
    <source>
        <strain evidence="3 4">FDAARGOS_899</strain>
    </source>
</reference>
<evidence type="ECO:0000256" key="2">
    <source>
        <dbReference type="SAM" id="Phobius"/>
    </source>
</evidence>
<protein>
    <submittedName>
        <fullName evidence="3">Uncharacterized protein</fullName>
    </submittedName>
</protein>
<name>A0A7T2WZA1_9BURK</name>
<gene>
    <name evidence="3" type="ORF">I6G56_28080</name>
</gene>
<feature type="region of interest" description="Disordered" evidence="1">
    <location>
        <begin position="41"/>
        <end position="65"/>
    </location>
</feature>
<dbReference type="KEGG" id="bhg:I6G56_28080"/>
<dbReference type="EMBL" id="CP065687">
    <property type="protein sequence ID" value="QPS45986.1"/>
    <property type="molecule type" value="Genomic_DNA"/>
</dbReference>
<sequence>MDNASASRCIGLSLSTSRFRLFRGLIGIFWFAPFGGIGDSNRSMRHDDAEPAATSTETPMRGMAR</sequence>
<dbReference type="Proteomes" id="UP000594943">
    <property type="component" value="Chromosome 2"/>
</dbReference>
<proteinExistence type="predicted"/>
<dbReference type="RefSeq" id="WP_144411862.1">
    <property type="nucleotide sequence ID" value="NZ_CP013382.1"/>
</dbReference>
<organism evidence="3 4">
    <name type="scientific">Burkholderia humptydooensis</name>
    <dbReference type="NCBI Taxonomy" id="430531"/>
    <lineage>
        <taxon>Bacteria</taxon>
        <taxon>Pseudomonadati</taxon>
        <taxon>Pseudomonadota</taxon>
        <taxon>Betaproteobacteria</taxon>
        <taxon>Burkholderiales</taxon>
        <taxon>Burkholderiaceae</taxon>
        <taxon>Burkholderia</taxon>
        <taxon>pseudomallei group</taxon>
    </lineage>
</organism>
<keyword evidence="2" id="KW-0812">Transmembrane</keyword>
<evidence type="ECO:0000313" key="3">
    <source>
        <dbReference type="EMBL" id="QPS45986.1"/>
    </source>
</evidence>